<dbReference type="OrthoDB" id="8554211at2"/>
<dbReference type="GO" id="GO:0071973">
    <property type="term" value="P:bacterial-type flagellum-dependent cell motility"/>
    <property type="evidence" value="ECO:0007669"/>
    <property type="project" value="InterPro"/>
</dbReference>
<comment type="similarity">
    <text evidence="4 12">Belongs to the FliF family.</text>
</comment>
<dbReference type="InterPro" id="IPR000067">
    <property type="entry name" value="FlgMring_FliF"/>
</dbReference>
<dbReference type="PANTHER" id="PTHR30046">
    <property type="entry name" value="FLAGELLAR M-RING PROTEIN"/>
    <property type="match status" value="1"/>
</dbReference>
<comment type="subunit">
    <text evidence="11">The basal body constitutes a major portion of the flagellar organelle and consists of four rings (L,P,S, and M) mounted on a central rod. The M ring is integral to the inner membrane of the cell and may be connected to the flagellar rod via the S ring. The S (supramembrane ring) lies just distal to the M ring. The L and P rings lie in the outer membrane and the periplasmic space, respectively.</text>
</comment>
<keyword evidence="10 12" id="KW-0975">Bacterial flagellum</keyword>
<protein>
    <recommendedName>
        <fullName evidence="5 12">Flagellar M-ring protein</fullName>
    </recommendedName>
</protein>
<dbReference type="EMBL" id="PTQZ01000137">
    <property type="protein sequence ID" value="PQA40720.1"/>
    <property type="molecule type" value="Genomic_DNA"/>
</dbReference>
<keyword evidence="18" id="KW-1185">Reference proteome</keyword>
<evidence type="ECO:0000259" key="16">
    <source>
        <dbReference type="Pfam" id="PF08345"/>
    </source>
</evidence>
<dbReference type="InterPro" id="IPR043427">
    <property type="entry name" value="YscJ/FliF"/>
</dbReference>
<evidence type="ECO:0000256" key="10">
    <source>
        <dbReference type="ARBA" id="ARBA00023143"/>
    </source>
</evidence>
<dbReference type="RefSeq" id="WP_105192504.1">
    <property type="nucleotide sequence ID" value="NZ_PTQZ01000137.1"/>
</dbReference>
<organism evidence="17 18">
    <name type="scientific">Amnimonas aquatica</name>
    <dbReference type="NCBI Taxonomy" id="2094561"/>
    <lineage>
        <taxon>Bacteria</taxon>
        <taxon>Pseudomonadati</taxon>
        <taxon>Pseudomonadota</taxon>
        <taxon>Gammaproteobacteria</taxon>
        <taxon>Moraxellales</taxon>
        <taxon>Moraxellaceae</taxon>
        <taxon>Amnimonas</taxon>
    </lineage>
</organism>
<accession>A0A2P6AS32</accession>
<sequence length="563" mass="59722">MAQTNLAAMKARFLPEGLPAWAGQVGMLVGIAASVAIGLAVVLWSQGPDYRVLYSSLPAERASAVMDSLTSLNIPYKLEENTGALLVPADQLHNARLKLAGSGLTQVSDGTGLEMIRAEKGFGVSEFIETRKYQHALEVELARTVESIQQVRAARVHLAMPKQSVFVRDRRQVSASVMVDIKPGMTLEQKNVLAIMNLVASSIPELTPDLVTVVDQRGNLLSKKERDDALELSSRQFAYRQQVESAYEERISRLLSAIVPSGQVRVQVSADLDFSVQQQSRESYNPQSSVVRSEQLNSTSSDQPAQAARGIPGALSNQPPTAATPAPDARDGDETPRGSSTQAVTRNYEIDRVLNYSNTPAGALRNLSVAVVVDSTPLKDNGGTIVKAGPNAAELERMTGLVQSAIGYQAERGDKVTVVSAAFSPVDGADLSAADGPAFWQQSWFAGLVKQALVGLAVLLVGLGVLRLLRQSLRPVLPVAAGQGLPAPGGLPALPAGEAGALAQLGYDVSGLPAAEAAPPRPLTLLTSGKDLEQRMEAVRNVATEDPRLVAQVVKSWVTPNGE</sequence>
<evidence type="ECO:0000259" key="15">
    <source>
        <dbReference type="Pfam" id="PF01514"/>
    </source>
</evidence>
<dbReference type="AlphaFoldDB" id="A0A2P6AS32"/>
<dbReference type="InterPro" id="IPR013556">
    <property type="entry name" value="Flag_M-ring_C"/>
</dbReference>
<feature type="domain" description="Flagellar M-ring C-terminal" evidence="16">
    <location>
        <begin position="255"/>
        <end position="423"/>
    </location>
</feature>
<evidence type="ECO:0000256" key="12">
    <source>
        <dbReference type="PIRNR" id="PIRNR004862"/>
    </source>
</evidence>
<evidence type="ECO:0000256" key="6">
    <source>
        <dbReference type="ARBA" id="ARBA00022475"/>
    </source>
</evidence>
<evidence type="ECO:0000313" key="17">
    <source>
        <dbReference type="EMBL" id="PQA40720.1"/>
    </source>
</evidence>
<dbReference type="PRINTS" id="PR01009">
    <property type="entry name" value="FLGMRINGFLIF"/>
</dbReference>
<dbReference type="GO" id="GO:0005886">
    <property type="term" value="C:plasma membrane"/>
    <property type="evidence" value="ECO:0007669"/>
    <property type="project" value="UniProtKB-SubCell"/>
</dbReference>
<name>A0A2P6AS32_9GAMM</name>
<evidence type="ECO:0000313" key="18">
    <source>
        <dbReference type="Proteomes" id="UP000243900"/>
    </source>
</evidence>
<keyword evidence="17" id="KW-0966">Cell projection</keyword>
<keyword evidence="7 14" id="KW-0812">Transmembrane</keyword>
<dbReference type="NCBIfam" id="TIGR00206">
    <property type="entry name" value="fliF"/>
    <property type="match status" value="1"/>
</dbReference>
<proteinExistence type="inferred from homology"/>
<evidence type="ECO:0000256" key="14">
    <source>
        <dbReference type="SAM" id="Phobius"/>
    </source>
</evidence>
<comment type="caution">
    <text evidence="17">The sequence shown here is derived from an EMBL/GenBank/DDBJ whole genome shotgun (WGS) entry which is preliminary data.</text>
</comment>
<evidence type="ECO:0000256" key="5">
    <source>
        <dbReference type="ARBA" id="ARBA00017949"/>
    </source>
</evidence>
<comment type="subcellular location">
    <subcellularLocation>
        <location evidence="2 12">Bacterial flagellum basal body</location>
    </subcellularLocation>
    <subcellularLocation>
        <location evidence="3">Cell membrane</location>
        <topology evidence="3">Multi-pass membrane protein</topology>
    </subcellularLocation>
</comment>
<evidence type="ECO:0000256" key="7">
    <source>
        <dbReference type="ARBA" id="ARBA00022692"/>
    </source>
</evidence>
<evidence type="ECO:0000256" key="9">
    <source>
        <dbReference type="ARBA" id="ARBA00023136"/>
    </source>
</evidence>
<comment type="function">
    <text evidence="1 12">The M ring may be actively involved in energy transduction.</text>
</comment>
<keyword evidence="8 14" id="KW-1133">Transmembrane helix</keyword>
<feature type="transmembrane region" description="Helical" evidence="14">
    <location>
        <begin position="21"/>
        <end position="44"/>
    </location>
</feature>
<dbReference type="GO" id="GO:0003774">
    <property type="term" value="F:cytoskeletal motor activity"/>
    <property type="evidence" value="ECO:0007669"/>
    <property type="project" value="InterPro"/>
</dbReference>
<evidence type="ECO:0000256" key="1">
    <source>
        <dbReference type="ARBA" id="ARBA00003820"/>
    </source>
</evidence>
<evidence type="ECO:0000256" key="3">
    <source>
        <dbReference type="ARBA" id="ARBA00004651"/>
    </source>
</evidence>
<dbReference type="Pfam" id="PF08345">
    <property type="entry name" value="YscJ_FliF_C"/>
    <property type="match status" value="1"/>
</dbReference>
<dbReference type="GO" id="GO:0009431">
    <property type="term" value="C:bacterial-type flagellum basal body, MS ring"/>
    <property type="evidence" value="ECO:0007669"/>
    <property type="project" value="InterPro"/>
</dbReference>
<reference evidence="18" key="1">
    <citation type="submission" date="2018-02" db="EMBL/GenBank/DDBJ databases">
        <title>Genome sequencing of Solimonas sp. HR-BB.</title>
        <authorList>
            <person name="Lee Y."/>
            <person name="Jeon C.O."/>
        </authorList>
    </citation>
    <scope>NUCLEOTIDE SEQUENCE [LARGE SCALE GENOMIC DNA]</scope>
    <source>
        <strain evidence="18">HR-E</strain>
    </source>
</reference>
<gene>
    <name evidence="17" type="primary">fliF</name>
    <name evidence="17" type="ORF">C5O18_06400</name>
</gene>
<keyword evidence="17" id="KW-0969">Cilium</keyword>
<evidence type="ECO:0000256" key="8">
    <source>
        <dbReference type="ARBA" id="ARBA00022989"/>
    </source>
</evidence>
<keyword evidence="17" id="KW-0282">Flagellum</keyword>
<feature type="region of interest" description="Disordered" evidence="13">
    <location>
        <begin position="279"/>
        <end position="346"/>
    </location>
</feature>
<evidence type="ECO:0000256" key="2">
    <source>
        <dbReference type="ARBA" id="ARBA00004117"/>
    </source>
</evidence>
<dbReference type="Proteomes" id="UP000243900">
    <property type="component" value="Unassembled WGS sequence"/>
</dbReference>
<evidence type="ECO:0000256" key="13">
    <source>
        <dbReference type="SAM" id="MobiDB-lite"/>
    </source>
</evidence>
<keyword evidence="9 14" id="KW-0472">Membrane</keyword>
<feature type="domain" description="Flagellar M-ring N-terminal" evidence="15">
    <location>
        <begin position="46"/>
        <end position="222"/>
    </location>
</feature>
<dbReference type="PANTHER" id="PTHR30046:SF0">
    <property type="entry name" value="FLAGELLAR M-RING PROTEIN"/>
    <property type="match status" value="1"/>
</dbReference>
<dbReference type="InterPro" id="IPR045851">
    <property type="entry name" value="AMP-bd_C_sf"/>
</dbReference>
<dbReference type="InterPro" id="IPR006182">
    <property type="entry name" value="FliF_N_dom"/>
</dbReference>
<dbReference type="Gene3D" id="3.30.300.30">
    <property type="match status" value="1"/>
</dbReference>
<feature type="compositionally biased region" description="Polar residues" evidence="13">
    <location>
        <begin position="279"/>
        <end position="304"/>
    </location>
</feature>
<dbReference type="Pfam" id="PF01514">
    <property type="entry name" value="YscJ_FliF"/>
    <property type="match status" value="1"/>
</dbReference>
<evidence type="ECO:0000256" key="4">
    <source>
        <dbReference type="ARBA" id="ARBA00007971"/>
    </source>
</evidence>
<dbReference type="PIRSF" id="PIRSF004862">
    <property type="entry name" value="FliF"/>
    <property type="match status" value="1"/>
</dbReference>
<evidence type="ECO:0000256" key="11">
    <source>
        <dbReference type="ARBA" id="ARBA00025936"/>
    </source>
</evidence>
<keyword evidence="6" id="KW-1003">Cell membrane</keyword>